<reference evidence="7 8" key="1">
    <citation type="submission" date="2023-07" db="EMBL/GenBank/DDBJ databases">
        <title>Sorghum-associated microbial communities from plants grown in Nebraska, USA.</title>
        <authorList>
            <person name="Schachtman D."/>
        </authorList>
    </citation>
    <scope>NUCLEOTIDE SEQUENCE [LARGE SCALE GENOMIC DNA]</scope>
    <source>
        <strain evidence="7 8">BE240</strain>
    </source>
</reference>
<evidence type="ECO:0000256" key="2">
    <source>
        <dbReference type="ARBA" id="ARBA00010790"/>
    </source>
</evidence>
<dbReference type="InterPro" id="IPR012132">
    <property type="entry name" value="GMC_OxRdtase"/>
</dbReference>
<name>A0ABU1VAV5_9BURK</name>
<dbReference type="Pfam" id="PF00732">
    <property type="entry name" value="GMC_oxred_N"/>
    <property type="match status" value="1"/>
</dbReference>
<dbReference type="SUPFAM" id="SSF54373">
    <property type="entry name" value="FAD-linked reductases, C-terminal domain"/>
    <property type="match status" value="1"/>
</dbReference>
<dbReference type="EC" id="1.1.3.47" evidence="7"/>
<evidence type="ECO:0000313" key="8">
    <source>
        <dbReference type="Proteomes" id="UP001265550"/>
    </source>
</evidence>
<comment type="caution">
    <text evidence="7">The sequence shown here is derived from an EMBL/GenBank/DDBJ whole genome shotgun (WGS) entry which is preliminary data.</text>
</comment>
<evidence type="ECO:0000256" key="3">
    <source>
        <dbReference type="ARBA" id="ARBA00022630"/>
    </source>
</evidence>
<dbReference type="RefSeq" id="WP_204733597.1">
    <property type="nucleotide sequence ID" value="NZ_JAVDWE010000005.1"/>
</dbReference>
<accession>A0ABU1VAV5</accession>
<protein>
    <submittedName>
        <fullName evidence="7">5-(Hydroxymethyl)furfural/furfural oxidase</fullName>
        <ecNumber evidence="7">1.1.3.-</ecNumber>
        <ecNumber evidence="7">1.1.3.47</ecNumber>
    </submittedName>
</protein>
<dbReference type="Proteomes" id="UP001265550">
    <property type="component" value="Unassembled WGS sequence"/>
</dbReference>
<dbReference type="PANTHER" id="PTHR11552">
    <property type="entry name" value="GLUCOSE-METHANOL-CHOLINE GMC OXIDOREDUCTASE"/>
    <property type="match status" value="1"/>
</dbReference>
<evidence type="ECO:0000256" key="4">
    <source>
        <dbReference type="ARBA" id="ARBA00022827"/>
    </source>
</evidence>
<dbReference type="PIRSF" id="PIRSF000137">
    <property type="entry name" value="Alcohol_oxidase"/>
    <property type="match status" value="1"/>
</dbReference>
<dbReference type="InterPro" id="IPR036188">
    <property type="entry name" value="FAD/NAD-bd_sf"/>
</dbReference>
<evidence type="ECO:0000259" key="5">
    <source>
        <dbReference type="Pfam" id="PF00732"/>
    </source>
</evidence>
<sequence length="562" mass="60076">MNAPSTAIVYDHIIVGGGSAGCVLASRLSEDSRRRVLLIEAGDDVSNESLPANIRSLASDASFVGRYRWPLAGHYLDAGTSSLGGVAQAKLLGGGSNIMGMVALRGLPEDYDLWQDLGAHGWSWNDVLPFFRKLETDVDMQNELHGHMGPTVIRRTPPGSWPPLGQAALSWARQEGIALHDDMNGQFDDGIFALPSSSTAQGRQSSSICYLTEQVRRRPHLSVLTRSEVSELLHDGQRFCGVSIRGGTGTHDFLGREVILSAGALLSPTLLMRAGIGDAPKLKAHGVAVLEHRPGVGRNLQNHPMMFMAGFLSPSMRQKPSLALGLNASFRYSSGLPGCGSSDLYFAVFNKSADHPLGRRIATLQSYILQPKSRGEVQLARDGDTPSITFNFLSAPQDVKRSGRLLQDMARLATSKPFQATGHPFFSVRFSDRLRKLNEKTTGNAVISALLSAALDTAPSIESMVRPAMGAGPSAQEILGGGIDLAEHARSFVSPSGHHAGTCRMGKSADQDSVVDASGKVHGVQGLRVVDASIMPTLPRGNTNIPTLMIAEKIATHILENS</sequence>
<evidence type="ECO:0000256" key="1">
    <source>
        <dbReference type="ARBA" id="ARBA00001974"/>
    </source>
</evidence>
<dbReference type="InterPro" id="IPR007867">
    <property type="entry name" value="GMC_OxRtase_C"/>
</dbReference>
<evidence type="ECO:0000259" key="6">
    <source>
        <dbReference type="Pfam" id="PF05199"/>
    </source>
</evidence>
<dbReference type="GO" id="GO:0016491">
    <property type="term" value="F:oxidoreductase activity"/>
    <property type="evidence" value="ECO:0007669"/>
    <property type="project" value="UniProtKB-KW"/>
</dbReference>
<gene>
    <name evidence="7" type="ORF">J2X09_002349</name>
</gene>
<dbReference type="Gene3D" id="3.30.410.40">
    <property type="match status" value="1"/>
</dbReference>
<feature type="domain" description="Glucose-methanol-choline oxidoreductase N-terminal" evidence="5">
    <location>
        <begin position="10"/>
        <end position="304"/>
    </location>
</feature>
<comment type="similarity">
    <text evidence="2">Belongs to the GMC oxidoreductase family.</text>
</comment>
<comment type="cofactor">
    <cofactor evidence="1">
        <name>FAD</name>
        <dbReference type="ChEBI" id="CHEBI:57692"/>
    </cofactor>
</comment>
<evidence type="ECO:0000313" key="7">
    <source>
        <dbReference type="EMBL" id="MDR7094608.1"/>
    </source>
</evidence>
<organism evidence="7 8">
    <name type="scientific">Hydrogenophaga laconesensis</name>
    <dbReference type="NCBI Taxonomy" id="1805971"/>
    <lineage>
        <taxon>Bacteria</taxon>
        <taxon>Pseudomonadati</taxon>
        <taxon>Pseudomonadota</taxon>
        <taxon>Betaproteobacteria</taxon>
        <taxon>Burkholderiales</taxon>
        <taxon>Comamonadaceae</taxon>
        <taxon>Hydrogenophaga</taxon>
    </lineage>
</organism>
<dbReference type="Gene3D" id="3.50.50.60">
    <property type="entry name" value="FAD/NAD(P)-binding domain"/>
    <property type="match status" value="2"/>
</dbReference>
<dbReference type="Pfam" id="PF05199">
    <property type="entry name" value="GMC_oxred_C"/>
    <property type="match status" value="1"/>
</dbReference>
<dbReference type="InterPro" id="IPR000172">
    <property type="entry name" value="GMC_OxRdtase_N"/>
</dbReference>
<keyword evidence="4" id="KW-0274">FAD</keyword>
<dbReference type="PANTHER" id="PTHR11552:SF147">
    <property type="entry name" value="CHOLINE DEHYDROGENASE, MITOCHONDRIAL"/>
    <property type="match status" value="1"/>
</dbReference>
<proteinExistence type="inferred from homology"/>
<dbReference type="EMBL" id="JAVDWE010000005">
    <property type="protein sequence ID" value="MDR7094608.1"/>
    <property type="molecule type" value="Genomic_DNA"/>
</dbReference>
<keyword evidence="7" id="KW-0560">Oxidoreductase</keyword>
<dbReference type="EC" id="1.1.3.-" evidence="7"/>
<keyword evidence="3" id="KW-0285">Flavoprotein</keyword>
<keyword evidence="8" id="KW-1185">Reference proteome</keyword>
<feature type="domain" description="Glucose-methanol-choline oxidoreductase C-terminal" evidence="6">
    <location>
        <begin position="371"/>
        <end position="551"/>
    </location>
</feature>
<dbReference type="SUPFAM" id="SSF51905">
    <property type="entry name" value="FAD/NAD(P)-binding domain"/>
    <property type="match status" value="1"/>
</dbReference>